<feature type="chain" id="PRO_5025644100" evidence="1">
    <location>
        <begin position="22"/>
        <end position="348"/>
    </location>
</feature>
<proteinExistence type="predicted"/>
<sequence length="348" mass="38903">MRVFSTILLSLLILFTTCVEPVNVNLGEPVKRLVVDGMITTKPGPYTVKLTTTAKYNIGSEGTNYLVRGAKVSISDDTGYSEQLTEVSLGSYSTNANGIQGQIGRTYTLHIETEGKQYQSMPELLRPTSGVENIYAEFKDGVEESFYVYVDTKDPVETEDFYRWNWIHYEREEYCIKEVVRPNAEIHIVNCCGQCWNIIRCNGCVNVASDVYSNGSAISRQLLAIVPYNSRSKYFLYYEQLSLSKDAYKFWKGLDQQINNVGGIFDAPPAIIRGNMFNVADEDEIVLGFFGASDVKPGFINVDRSVVNKPPSNPLVTLIPPSGGPPIPCYPCIESNIRTAITPPFWED</sequence>
<reference evidence="2 3" key="1">
    <citation type="submission" date="2020-01" db="EMBL/GenBank/DDBJ databases">
        <authorList>
            <person name="Kim M.K."/>
        </authorList>
    </citation>
    <scope>NUCLEOTIDE SEQUENCE [LARGE SCALE GENOMIC DNA]</scope>
    <source>
        <strain evidence="2 3">172606-1</strain>
    </source>
</reference>
<keyword evidence="3" id="KW-1185">Reference proteome</keyword>
<evidence type="ECO:0000313" key="2">
    <source>
        <dbReference type="EMBL" id="QHT67679.1"/>
    </source>
</evidence>
<accession>A0A6C0GI91</accession>
<protein>
    <submittedName>
        <fullName evidence="2">DUF4249 domain-containing protein</fullName>
    </submittedName>
</protein>
<feature type="signal peptide" evidence="1">
    <location>
        <begin position="1"/>
        <end position="21"/>
    </location>
</feature>
<dbReference type="Proteomes" id="UP000480178">
    <property type="component" value="Chromosome"/>
</dbReference>
<organism evidence="2 3">
    <name type="scientific">Rhodocytophaga rosea</name>
    <dbReference type="NCBI Taxonomy" id="2704465"/>
    <lineage>
        <taxon>Bacteria</taxon>
        <taxon>Pseudomonadati</taxon>
        <taxon>Bacteroidota</taxon>
        <taxon>Cytophagia</taxon>
        <taxon>Cytophagales</taxon>
        <taxon>Rhodocytophagaceae</taxon>
        <taxon>Rhodocytophaga</taxon>
    </lineage>
</organism>
<dbReference type="KEGG" id="rhoz:GXP67_14085"/>
<evidence type="ECO:0000313" key="3">
    <source>
        <dbReference type="Proteomes" id="UP000480178"/>
    </source>
</evidence>
<dbReference type="Pfam" id="PF14054">
    <property type="entry name" value="DUF4249"/>
    <property type="match status" value="1"/>
</dbReference>
<gene>
    <name evidence="2" type="ORF">GXP67_14085</name>
</gene>
<evidence type="ECO:0000256" key="1">
    <source>
        <dbReference type="SAM" id="SignalP"/>
    </source>
</evidence>
<dbReference type="InterPro" id="IPR025345">
    <property type="entry name" value="DUF4249"/>
</dbReference>
<dbReference type="EMBL" id="CP048222">
    <property type="protein sequence ID" value="QHT67679.1"/>
    <property type="molecule type" value="Genomic_DNA"/>
</dbReference>
<keyword evidence="1" id="KW-0732">Signal</keyword>
<name>A0A6C0GI91_9BACT</name>
<dbReference type="RefSeq" id="WP_162443703.1">
    <property type="nucleotide sequence ID" value="NZ_CP048222.1"/>
</dbReference>
<dbReference type="AlphaFoldDB" id="A0A6C0GI91"/>